<dbReference type="InterPro" id="IPR050355">
    <property type="entry name" value="RCF1"/>
</dbReference>
<evidence type="ECO:0000256" key="2">
    <source>
        <dbReference type="ARBA" id="ARBA00022692"/>
    </source>
</evidence>
<dbReference type="InterPro" id="IPR007667">
    <property type="entry name" value="Hypoxia_induced_domain"/>
</dbReference>
<accession>A0AAV1I091</accession>
<keyword evidence="2 6" id="KW-0812">Transmembrane</keyword>
<evidence type="ECO:0000259" key="7">
    <source>
        <dbReference type="PROSITE" id="PS51503"/>
    </source>
</evidence>
<feature type="transmembrane region" description="Helical" evidence="6">
    <location>
        <begin position="58"/>
        <end position="77"/>
    </location>
</feature>
<name>A0AAV1I091_9CHLO</name>
<dbReference type="PANTHER" id="PTHR12297">
    <property type="entry name" value="HYPOXIA-INDUCBILE GENE 1 HIG1 -RELATED"/>
    <property type="match status" value="1"/>
</dbReference>
<sequence length="86" mass="9271">MSQRFEQDDFKDDMFKERRRNPLVLFGAAATAGVLCAGLLAFKQGNPGLSQKMMRARVAFQAITVGLMAGSTGLYALTSAQGSQPK</sequence>
<evidence type="ECO:0000256" key="5">
    <source>
        <dbReference type="ARBA" id="ARBA00023136"/>
    </source>
</evidence>
<dbReference type="PANTHER" id="PTHR12297:SF3">
    <property type="entry name" value="HIG1 DOMAIN FAMILY MEMBER 1A"/>
    <property type="match status" value="1"/>
</dbReference>
<evidence type="ECO:0000313" key="8">
    <source>
        <dbReference type="EMBL" id="CAK0761703.1"/>
    </source>
</evidence>
<dbReference type="AlphaFoldDB" id="A0AAV1I091"/>
<evidence type="ECO:0000256" key="4">
    <source>
        <dbReference type="ARBA" id="ARBA00023128"/>
    </source>
</evidence>
<feature type="transmembrane region" description="Helical" evidence="6">
    <location>
        <begin position="21"/>
        <end position="42"/>
    </location>
</feature>
<comment type="subcellular location">
    <subcellularLocation>
        <location evidence="1">Mitochondrion membrane</location>
    </subcellularLocation>
</comment>
<organism evidence="8 9">
    <name type="scientific">Coccomyxa viridis</name>
    <dbReference type="NCBI Taxonomy" id="1274662"/>
    <lineage>
        <taxon>Eukaryota</taxon>
        <taxon>Viridiplantae</taxon>
        <taxon>Chlorophyta</taxon>
        <taxon>core chlorophytes</taxon>
        <taxon>Trebouxiophyceae</taxon>
        <taxon>Trebouxiophyceae incertae sedis</taxon>
        <taxon>Coccomyxaceae</taxon>
        <taxon>Coccomyxa</taxon>
    </lineage>
</organism>
<reference evidence="8 9" key="1">
    <citation type="submission" date="2023-10" db="EMBL/GenBank/DDBJ databases">
        <authorList>
            <person name="Maclean D."/>
            <person name="Macfadyen A."/>
        </authorList>
    </citation>
    <scope>NUCLEOTIDE SEQUENCE [LARGE SCALE GENOMIC DNA]</scope>
</reference>
<evidence type="ECO:0000256" key="1">
    <source>
        <dbReference type="ARBA" id="ARBA00004325"/>
    </source>
</evidence>
<keyword evidence="5 6" id="KW-0472">Membrane</keyword>
<evidence type="ECO:0000256" key="3">
    <source>
        <dbReference type="ARBA" id="ARBA00022989"/>
    </source>
</evidence>
<dbReference type="Gene3D" id="6.10.140.1320">
    <property type="match status" value="1"/>
</dbReference>
<feature type="domain" description="HIG1" evidence="7">
    <location>
        <begin position="1"/>
        <end position="86"/>
    </location>
</feature>
<comment type="caution">
    <text evidence="8">The sequence shown here is derived from an EMBL/GenBank/DDBJ whole genome shotgun (WGS) entry which is preliminary data.</text>
</comment>
<keyword evidence="9" id="KW-1185">Reference proteome</keyword>
<gene>
    <name evidence="8" type="ORF">CVIRNUC_002886</name>
</gene>
<evidence type="ECO:0000313" key="9">
    <source>
        <dbReference type="Proteomes" id="UP001314263"/>
    </source>
</evidence>
<dbReference type="Pfam" id="PF04588">
    <property type="entry name" value="HIG_1_N"/>
    <property type="match status" value="1"/>
</dbReference>
<keyword evidence="3 6" id="KW-1133">Transmembrane helix</keyword>
<dbReference type="PROSITE" id="PS51503">
    <property type="entry name" value="HIG1"/>
    <property type="match status" value="1"/>
</dbReference>
<dbReference type="GO" id="GO:0031966">
    <property type="term" value="C:mitochondrial membrane"/>
    <property type="evidence" value="ECO:0007669"/>
    <property type="project" value="UniProtKB-SubCell"/>
</dbReference>
<keyword evidence="4" id="KW-0496">Mitochondrion</keyword>
<proteinExistence type="predicted"/>
<protein>
    <recommendedName>
        <fullName evidence="7">HIG1 domain-containing protein</fullName>
    </recommendedName>
</protein>
<evidence type="ECO:0000256" key="6">
    <source>
        <dbReference type="SAM" id="Phobius"/>
    </source>
</evidence>
<dbReference type="Proteomes" id="UP001314263">
    <property type="component" value="Unassembled WGS sequence"/>
</dbReference>
<dbReference type="EMBL" id="CAUYUE010000004">
    <property type="protein sequence ID" value="CAK0761703.1"/>
    <property type="molecule type" value="Genomic_DNA"/>
</dbReference>